<dbReference type="Pfam" id="PF08238">
    <property type="entry name" value="Sel1"/>
    <property type="match status" value="1"/>
</dbReference>
<evidence type="ECO:0000313" key="3">
    <source>
        <dbReference type="Proteomes" id="UP000317422"/>
    </source>
</evidence>
<dbReference type="PANTHER" id="PTHR45088:SF1">
    <property type="entry name" value="OS04G0476000 PROTEIN"/>
    <property type="match status" value="1"/>
</dbReference>
<dbReference type="PANTHER" id="PTHR45088">
    <property type="entry name" value="OSJNBA0022H21.17 PROTEIN"/>
    <property type="match status" value="1"/>
</dbReference>
<dbReference type="EMBL" id="VFQC01000001">
    <property type="protein sequence ID" value="TQN32836.1"/>
    <property type="molecule type" value="Genomic_DNA"/>
</dbReference>
<dbReference type="InterPro" id="IPR006597">
    <property type="entry name" value="Sel1-like"/>
</dbReference>
<name>A0A543NLY5_9ACTN</name>
<dbReference type="AlphaFoldDB" id="A0A543NLY5"/>
<evidence type="ECO:0000256" key="1">
    <source>
        <dbReference type="SAM" id="MobiDB-lite"/>
    </source>
</evidence>
<organism evidence="2 3">
    <name type="scientific">Haloactinospora alba</name>
    <dbReference type="NCBI Taxonomy" id="405555"/>
    <lineage>
        <taxon>Bacteria</taxon>
        <taxon>Bacillati</taxon>
        <taxon>Actinomycetota</taxon>
        <taxon>Actinomycetes</taxon>
        <taxon>Streptosporangiales</taxon>
        <taxon>Nocardiopsidaceae</taxon>
        <taxon>Haloactinospora</taxon>
    </lineage>
</organism>
<dbReference type="Proteomes" id="UP000317422">
    <property type="component" value="Unassembled WGS sequence"/>
</dbReference>
<dbReference type="Gene3D" id="1.25.40.10">
    <property type="entry name" value="Tetratricopeptide repeat domain"/>
    <property type="match status" value="1"/>
</dbReference>
<feature type="compositionally biased region" description="Polar residues" evidence="1">
    <location>
        <begin position="1"/>
        <end position="10"/>
    </location>
</feature>
<proteinExistence type="predicted"/>
<sequence>MTINATQCGHTLTMHIPHNHSPEQSPEPEVEQLYTAANAGGTDAMVSLGLLLGEQDRPTEAEHWWQAAARGGDPAAACNLGNLLHTRGRPKEAEHWLQLAADQGYA</sequence>
<gene>
    <name evidence="2" type="ORF">FHX37_2821</name>
</gene>
<dbReference type="SUPFAM" id="SSF81901">
    <property type="entry name" value="HCP-like"/>
    <property type="match status" value="1"/>
</dbReference>
<evidence type="ECO:0000313" key="2">
    <source>
        <dbReference type="EMBL" id="TQN32836.1"/>
    </source>
</evidence>
<feature type="region of interest" description="Disordered" evidence="1">
    <location>
        <begin position="1"/>
        <end position="27"/>
    </location>
</feature>
<dbReference type="Pfam" id="PF13374">
    <property type="entry name" value="TPR_10"/>
    <property type="match status" value="1"/>
</dbReference>
<reference evidence="2 3" key="1">
    <citation type="submission" date="2019-06" db="EMBL/GenBank/DDBJ databases">
        <title>Sequencing the genomes of 1000 actinobacteria strains.</title>
        <authorList>
            <person name="Klenk H.-P."/>
        </authorList>
    </citation>
    <scope>NUCLEOTIDE SEQUENCE [LARGE SCALE GENOMIC DNA]</scope>
    <source>
        <strain evidence="2 3">DSM 45015</strain>
    </source>
</reference>
<dbReference type="InterPro" id="IPR011990">
    <property type="entry name" value="TPR-like_helical_dom_sf"/>
</dbReference>
<comment type="caution">
    <text evidence="2">The sequence shown here is derived from an EMBL/GenBank/DDBJ whole genome shotgun (WGS) entry which is preliminary data.</text>
</comment>
<accession>A0A543NLY5</accession>
<dbReference type="SMART" id="SM00671">
    <property type="entry name" value="SEL1"/>
    <property type="match status" value="2"/>
</dbReference>
<keyword evidence="3" id="KW-1185">Reference proteome</keyword>
<dbReference type="InterPro" id="IPR053301">
    <property type="entry name" value="F-box_motif"/>
</dbReference>
<protein>
    <submittedName>
        <fullName evidence="2">Sel1 repeat-containing protein</fullName>
    </submittedName>
</protein>